<reference evidence="1 2" key="1">
    <citation type="submission" date="2022-06" db="EMBL/GenBank/DDBJ databases">
        <title>Halogeometricum sp. a new haloarchaeum isolate from saline soil.</title>
        <authorList>
            <person name="Strakova D."/>
            <person name="Galisteo C."/>
            <person name="Sanchez-Porro C."/>
            <person name="Ventosa A."/>
        </authorList>
    </citation>
    <scope>NUCLEOTIDE SEQUENCE [LARGE SCALE GENOMIC DNA]</scope>
    <source>
        <strain evidence="2">S3BR25-2</strain>
    </source>
</reference>
<keyword evidence="2" id="KW-1185">Reference proteome</keyword>
<name>A0ABU2G8C0_9EURY</name>
<organism evidence="1 2">
    <name type="scientific">Halogeometricum luteum</name>
    <dbReference type="NCBI Taxonomy" id="2950537"/>
    <lineage>
        <taxon>Archaea</taxon>
        <taxon>Methanobacteriati</taxon>
        <taxon>Methanobacteriota</taxon>
        <taxon>Stenosarchaea group</taxon>
        <taxon>Halobacteria</taxon>
        <taxon>Halobacteriales</taxon>
        <taxon>Haloferacaceae</taxon>
        <taxon>Halogeometricum</taxon>
    </lineage>
</organism>
<proteinExistence type="predicted"/>
<dbReference type="RefSeq" id="WP_310930518.1">
    <property type="nucleotide sequence ID" value="NZ_JAMQOQ010000006.1"/>
</dbReference>
<gene>
    <name evidence="1" type="ORF">NDI79_20255</name>
</gene>
<protein>
    <submittedName>
        <fullName evidence="1">Uncharacterized protein</fullName>
    </submittedName>
</protein>
<sequence length="78" mass="8740">MELIVEDESKWVELDSGPTACNKLEAFRSAQSKVRISMMPQSSTGRISFGVGLNPNKAKRFGQYLSFQSGIIRENEDQ</sequence>
<comment type="caution">
    <text evidence="1">The sequence shown here is derived from an EMBL/GenBank/DDBJ whole genome shotgun (WGS) entry which is preliminary data.</text>
</comment>
<dbReference type="EMBL" id="JAMQOQ010000006">
    <property type="protein sequence ID" value="MDS0296509.1"/>
    <property type="molecule type" value="Genomic_DNA"/>
</dbReference>
<dbReference type="Proteomes" id="UP001254813">
    <property type="component" value="Unassembled WGS sequence"/>
</dbReference>
<accession>A0ABU2G8C0</accession>
<evidence type="ECO:0000313" key="2">
    <source>
        <dbReference type="Proteomes" id="UP001254813"/>
    </source>
</evidence>
<evidence type="ECO:0000313" key="1">
    <source>
        <dbReference type="EMBL" id="MDS0296509.1"/>
    </source>
</evidence>